<dbReference type="InterPro" id="IPR000944">
    <property type="entry name" value="Tscrpt_reg_Rrf2"/>
</dbReference>
<dbReference type="RefSeq" id="WP_101072294.1">
    <property type="nucleotide sequence ID" value="NZ_PISP01000001.1"/>
</dbReference>
<dbReference type="Gene3D" id="1.10.10.10">
    <property type="entry name" value="Winged helix-like DNA-binding domain superfamily/Winged helix DNA-binding domain"/>
    <property type="match status" value="1"/>
</dbReference>
<dbReference type="GO" id="GO:0005829">
    <property type="term" value="C:cytosol"/>
    <property type="evidence" value="ECO:0007669"/>
    <property type="project" value="TreeGrafter"/>
</dbReference>
<keyword evidence="2" id="KW-1185">Reference proteome</keyword>
<evidence type="ECO:0000313" key="2">
    <source>
        <dbReference type="Proteomes" id="UP000233398"/>
    </source>
</evidence>
<dbReference type="Proteomes" id="UP000233398">
    <property type="component" value="Unassembled WGS sequence"/>
</dbReference>
<dbReference type="PANTHER" id="PTHR33221">
    <property type="entry name" value="WINGED HELIX-TURN-HELIX TRANSCRIPTIONAL REGULATOR, RRF2 FAMILY"/>
    <property type="match status" value="1"/>
</dbReference>
<dbReference type="GO" id="GO:0003700">
    <property type="term" value="F:DNA-binding transcription factor activity"/>
    <property type="evidence" value="ECO:0007669"/>
    <property type="project" value="TreeGrafter"/>
</dbReference>
<dbReference type="OrthoDB" id="9808360at2"/>
<protein>
    <submittedName>
        <fullName evidence="1">Transcriptional regulator</fullName>
    </submittedName>
</protein>
<dbReference type="EMBL" id="PISP01000001">
    <property type="protein sequence ID" value="PKD44971.1"/>
    <property type="molecule type" value="Genomic_DNA"/>
</dbReference>
<accession>A0A2N0VLE9</accession>
<name>A0A2N0VLE9_9BACT</name>
<dbReference type="InterPro" id="IPR036388">
    <property type="entry name" value="WH-like_DNA-bd_sf"/>
</dbReference>
<sequence>MFSTSCHYGLQAMIYIALHSTDGKNVDLGQIAEKQEIPKHFLSKILQLLVKNGLLNSMKGPTGGFSLSRPADDITLIEVIDAIDGLDVFTQCGIGFKKCDDDHPCPIHNEYKHVRNSIRELFETKTLLELSEDIKSGDSIVSLGKPLSKD</sequence>
<organism evidence="1 2">
    <name type="scientific">Rhodohalobacter barkolensis</name>
    <dbReference type="NCBI Taxonomy" id="2053187"/>
    <lineage>
        <taxon>Bacteria</taxon>
        <taxon>Pseudomonadati</taxon>
        <taxon>Balneolota</taxon>
        <taxon>Balneolia</taxon>
        <taxon>Balneolales</taxon>
        <taxon>Balneolaceae</taxon>
        <taxon>Rhodohalobacter</taxon>
    </lineage>
</organism>
<dbReference type="Pfam" id="PF02082">
    <property type="entry name" value="Rrf2"/>
    <property type="match status" value="1"/>
</dbReference>
<proteinExistence type="predicted"/>
<dbReference type="SUPFAM" id="SSF46785">
    <property type="entry name" value="Winged helix' DNA-binding domain"/>
    <property type="match status" value="1"/>
</dbReference>
<dbReference type="PROSITE" id="PS51197">
    <property type="entry name" value="HTH_RRF2_2"/>
    <property type="match status" value="1"/>
</dbReference>
<dbReference type="AlphaFoldDB" id="A0A2N0VLE9"/>
<reference evidence="1 2" key="1">
    <citation type="submission" date="2017-11" db="EMBL/GenBank/DDBJ databases">
        <title>Rhodohalobacter 15182 sp. nov., isolated from a salt lake.</title>
        <authorList>
            <person name="Han S."/>
        </authorList>
    </citation>
    <scope>NUCLEOTIDE SEQUENCE [LARGE SCALE GENOMIC DNA]</scope>
    <source>
        <strain evidence="1 2">15182</strain>
    </source>
</reference>
<evidence type="ECO:0000313" key="1">
    <source>
        <dbReference type="EMBL" id="PKD44971.1"/>
    </source>
</evidence>
<gene>
    <name evidence="1" type="ORF">CWD77_05790</name>
</gene>
<dbReference type="InterPro" id="IPR036390">
    <property type="entry name" value="WH_DNA-bd_sf"/>
</dbReference>
<dbReference type="NCBIfam" id="TIGR00738">
    <property type="entry name" value="rrf2_super"/>
    <property type="match status" value="1"/>
</dbReference>
<dbReference type="PROSITE" id="PS01332">
    <property type="entry name" value="HTH_RRF2_1"/>
    <property type="match status" value="1"/>
</dbReference>
<dbReference type="PANTHER" id="PTHR33221:SF13">
    <property type="entry name" value="TRANSCRIPTIONAL REGULATOR-RELATED"/>
    <property type="match status" value="1"/>
</dbReference>
<comment type="caution">
    <text evidence="1">The sequence shown here is derived from an EMBL/GenBank/DDBJ whole genome shotgun (WGS) entry which is preliminary data.</text>
</comment>
<dbReference type="InterPro" id="IPR030489">
    <property type="entry name" value="TR_Rrf2-type_CS"/>
</dbReference>